<dbReference type="AlphaFoldDB" id="A0A146FPF7"/>
<reference evidence="3" key="2">
    <citation type="submission" date="2016-02" db="EMBL/GenBank/DDBJ databases">
        <title>Genome sequencing of Aspergillus luchuensis NBRC 4314.</title>
        <authorList>
            <person name="Yamada O."/>
        </authorList>
    </citation>
    <scope>NUCLEOTIDE SEQUENCE [LARGE SCALE GENOMIC DNA]</scope>
    <source>
        <strain evidence="3">RIB 2604</strain>
    </source>
</reference>
<dbReference type="Proteomes" id="UP000075230">
    <property type="component" value="Unassembled WGS sequence"/>
</dbReference>
<feature type="region of interest" description="Disordered" evidence="1">
    <location>
        <begin position="1"/>
        <end position="66"/>
    </location>
</feature>
<evidence type="ECO:0000256" key="1">
    <source>
        <dbReference type="SAM" id="MobiDB-lite"/>
    </source>
</evidence>
<gene>
    <name evidence="2" type="ORF">RIB2604_02112120</name>
</gene>
<sequence length="66" mass="7155">MEGVVVNEQEGERAEEEIDNRGRKWVSMEMDGGGGGGGDDDDDEGEGDQITTGQTFFGRFCHETGK</sequence>
<dbReference type="EMBL" id="BCWF01000021">
    <property type="protein sequence ID" value="GAT27518.1"/>
    <property type="molecule type" value="Genomic_DNA"/>
</dbReference>
<protein>
    <submittedName>
        <fullName evidence="2">High-temperature-induced dauer-formation protein</fullName>
    </submittedName>
</protein>
<evidence type="ECO:0000313" key="3">
    <source>
        <dbReference type="Proteomes" id="UP000075230"/>
    </source>
</evidence>
<feature type="compositionally biased region" description="Acidic residues" evidence="1">
    <location>
        <begin position="38"/>
        <end position="47"/>
    </location>
</feature>
<accession>A0A146FPF7</accession>
<name>A0A146FPF7_ASPKA</name>
<evidence type="ECO:0000313" key="2">
    <source>
        <dbReference type="EMBL" id="GAT27518.1"/>
    </source>
</evidence>
<organism evidence="2 3">
    <name type="scientific">Aspergillus kawachii</name>
    <name type="common">White koji mold</name>
    <name type="synonym">Aspergillus awamori var. kawachi</name>
    <dbReference type="NCBI Taxonomy" id="1069201"/>
    <lineage>
        <taxon>Eukaryota</taxon>
        <taxon>Fungi</taxon>
        <taxon>Dikarya</taxon>
        <taxon>Ascomycota</taxon>
        <taxon>Pezizomycotina</taxon>
        <taxon>Eurotiomycetes</taxon>
        <taxon>Eurotiomycetidae</taxon>
        <taxon>Eurotiales</taxon>
        <taxon>Aspergillaceae</taxon>
        <taxon>Aspergillus</taxon>
        <taxon>Aspergillus subgen. Circumdati</taxon>
    </lineage>
</organism>
<proteinExistence type="predicted"/>
<comment type="caution">
    <text evidence="2">The sequence shown here is derived from an EMBL/GenBank/DDBJ whole genome shotgun (WGS) entry which is preliminary data.</text>
</comment>
<reference evidence="2 3" key="1">
    <citation type="journal article" date="2016" name="DNA Res.">
        <title>Genome sequence of Aspergillus luchuensis NBRC 4314.</title>
        <authorList>
            <person name="Yamada O."/>
            <person name="Machida M."/>
            <person name="Hosoyama A."/>
            <person name="Goto M."/>
            <person name="Takahashi T."/>
            <person name="Futagami T."/>
            <person name="Yamagata Y."/>
            <person name="Takeuchi M."/>
            <person name="Kobayashi T."/>
            <person name="Koike H."/>
            <person name="Abe K."/>
            <person name="Asai K."/>
            <person name="Arita M."/>
            <person name="Fujita N."/>
            <person name="Fukuda K."/>
            <person name="Higa K."/>
            <person name="Horikawa H."/>
            <person name="Ishikawa T."/>
            <person name="Jinno K."/>
            <person name="Kato Y."/>
            <person name="Kirimura K."/>
            <person name="Mizutani O."/>
            <person name="Nakasone K."/>
            <person name="Sano M."/>
            <person name="Shiraishi Y."/>
            <person name="Tsukahara M."/>
            <person name="Gomi K."/>
        </authorList>
    </citation>
    <scope>NUCLEOTIDE SEQUENCE [LARGE SCALE GENOMIC DNA]</scope>
    <source>
        <strain evidence="2 3">RIB 2604</strain>
    </source>
</reference>